<feature type="domain" description="THIF-type NAD/FAD binding fold" evidence="1">
    <location>
        <begin position="10"/>
        <end position="236"/>
    </location>
</feature>
<dbReference type="InterPro" id="IPR035985">
    <property type="entry name" value="Ubiquitin-activating_enz"/>
</dbReference>
<reference evidence="2 3" key="1">
    <citation type="submission" date="2017-08" db="EMBL/GenBank/DDBJ databases">
        <title>Infants hospitalized years apart are colonized by the same room-sourced microbial strains.</title>
        <authorList>
            <person name="Brooks B."/>
            <person name="Olm M.R."/>
            <person name="Firek B.A."/>
            <person name="Baker R."/>
            <person name="Thomas B.C."/>
            <person name="Morowitz M.J."/>
            <person name="Banfield J.F."/>
        </authorList>
    </citation>
    <scope>NUCLEOTIDE SEQUENCE [LARGE SCALE GENOMIC DNA]</scope>
    <source>
        <strain evidence="2">S2_005_002_R2_34</strain>
    </source>
</reference>
<dbReference type="PANTHER" id="PTHR10953:SF102">
    <property type="entry name" value="ADENYLYLTRANSFERASE AND SULFURTRANSFERASE MOCS3"/>
    <property type="match status" value="1"/>
</dbReference>
<dbReference type="Pfam" id="PF00899">
    <property type="entry name" value="ThiF"/>
    <property type="match status" value="1"/>
</dbReference>
<dbReference type="GO" id="GO:0016779">
    <property type="term" value="F:nucleotidyltransferase activity"/>
    <property type="evidence" value="ECO:0007669"/>
    <property type="project" value="TreeGrafter"/>
</dbReference>
<dbReference type="GO" id="GO:0002143">
    <property type="term" value="P:tRNA wobble position uridine thiolation"/>
    <property type="evidence" value="ECO:0007669"/>
    <property type="project" value="TreeGrafter"/>
</dbReference>
<accession>A0A2W5NBM1</accession>
<dbReference type="EMBL" id="QFPW01000003">
    <property type="protein sequence ID" value="PZQ50862.1"/>
    <property type="molecule type" value="Genomic_DNA"/>
</dbReference>
<sequence>MAGGGGVTRYARQVILPEVGARGQARLAAAHVLVVGAGGLGVPALQYLAGAGVGRITLVDPDRVETGNLHRQPIYAAHLGQPKALAARDFVHALNPEVRLDPHVAWLDPANAADHVVAADVVLDCADGFAVSYTLSDQCRAAGKPLISASALGLGGYVGGFCGGAPSLRAVFPDLPETGATCATAGVLGPVVGMLGAAQAQMALAVLLELAPSPLGQLVTLDARAFRFSGFRFDAAPEPSDPGHAFIARSAIRPGDFVVELRDASEAPVPVAPGATRLTVEAFGPGGPRPADGQRAVLACRSGLRAWRAADRLRPHFPGEIVLVADPAPEPVPEPGDHP</sequence>
<organism evidence="2 3">
    <name type="scientific">Rhodovulum sulfidophilum</name>
    <name type="common">Rhodobacter sulfidophilus</name>
    <dbReference type="NCBI Taxonomy" id="35806"/>
    <lineage>
        <taxon>Bacteria</taxon>
        <taxon>Pseudomonadati</taxon>
        <taxon>Pseudomonadota</taxon>
        <taxon>Alphaproteobacteria</taxon>
        <taxon>Rhodobacterales</taxon>
        <taxon>Paracoccaceae</taxon>
        <taxon>Rhodovulum</taxon>
    </lineage>
</organism>
<dbReference type="Gene3D" id="3.40.50.720">
    <property type="entry name" value="NAD(P)-binding Rossmann-like Domain"/>
    <property type="match status" value="1"/>
</dbReference>
<dbReference type="GO" id="GO:0005737">
    <property type="term" value="C:cytoplasm"/>
    <property type="evidence" value="ECO:0007669"/>
    <property type="project" value="TreeGrafter"/>
</dbReference>
<dbReference type="AlphaFoldDB" id="A0A2W5NBM1"/>
<proteinExistence type="predicted"/>
<dbReference type="GO" id="GO:0032447">
    <property type="term" value="P:protein urmylation"/>
    <property type="evidence" value="ECO:0007669"/>
    <property type="project" value="TreeGrafter"/>
</dbReference>
<gene>
    <name evidence="2" type="ORF">DI556_06430</name>
</gene>
<dbReference type="CDD" id="cd00757">
    <property type="entry name" value="ThiF_MoeB_HesA_family"/>
    <property type="match status" value="1"/>
</dbReference>
<evidence type="ECO:0000313" key="2">
    <source>
        <dbReference type="EMBL" id="PZQ50862.1"/>
    </source>
</evidence>
<dbReference type="GO" id="GO:0042292">
    <property type="term" value="F:URM1 activating enzyme activity"/>
    <property type="evidence" value="ECO:0007669"/>
    <property type="project" value="TreeGrafter"/>
</dbReference>
<protein>
    <submittedName>
        <fullName evidence="2">Thiamine biosynthesis protein ThiF</fullName>
    </submittedName>
</protein>
<dbReference type="Proteomes" id="UP000249185">
    <property type="component" value="Unassembled WGS sequence"/>
</dbReference>
<dbReference type="InterPro" id="IPR000594">
    <property type="entry name" value="ThiF_NAD_FAD-bd"/>
</dbReference>
<dbReference type="InterPro" id="IPR045886">
    <property type="entry name" value="ThiF/MoeB/HesA"/>
</dbReference>
<comment type="caution">
    <text evidence="2">The sequence shown here is derived from an EMBL/GenBank/DDBJ whole genome shotgun (WGS) entry which is preliminary data.</text>
</comment>
<evidence type="ECO:0000313" key="3">
    <source>
        <dbReference type="Proteomes" id="UP000249185"/>
    </source>
</evidence>
<dbReference type="GO" id="GO:0004792">
    <property type="term" value="F:thiosulfate-cyanide sulfurtransferase activity"/>
    <property type="evidence" value="ECO:0007669"/>
    <property type="project" value="TreeGrafter"/>
</dbReference>
<name>A0A2W5NBM1_RHOSU</name>
<dbReference type="PANTHER" id="PTHR10953">
    <property type="entry name" value="UBIQUITIN-ACTIVATING ENZYME E1"/>
    <property type="match status" value="1"/>
</dbReference>
<dbReference type="SUPFAM" id="SSF69572">
    <property type="entry name" value="Activating enzymes of the ubiquitin-like proteins"/>
    <property type="match status" value="1"/>
</dbReference>
<evidence type="ECO:0000259" key="1">
    <source>
        <dbReference type="Pfam" id="PF00899"/>
    </source>
</evidence>